<sequence>MAAALLSTTANIVITATPVSKPAVEALVDWVPHTKLQKADEAQAATLTMLESTTQIMDREVHDVLQHRYDMIAKDRAALGKVGLVKAWRKMKKIRNYNHQAVGLNQETVVSRRCRTPSR</sequence>
<evidence type="ECO:0000313" key="2">
    <source>
        <dbReference type="Proteomes" id="UP000639403"/>
    </source>
</evidence>
<accession>A0A8H7TY39</accession>
<gene>
    <name evidence="1" type="ORF">IEO21_09580</name>
</gene>
<protein>
    <submittedName>
        <fullName evidence="1">Uncharacterized protein</fullName>
    </submittedName>
</protein>
<name>A0A8H7TY39_9APHY</name>
<dbReference type="EMBL" id="JADOXO010000481">
    <property type="protein sequence ID" value="KAF9803773.1"/>
    <property type="molecule type" value="Genomic_DNA"/>
</dbReference>
<organism evidence="1 2">
    <name type="scientific">Rhodonia placenta</name>
    <dbReference type="NCBI Taxonomy" id="104341"/>
    <lineage>
        <taxon>Eukaryota</taxon>
        <taxon>Fungi</taxon>
        <taxon>Dikarya</taxon>
        <taxon>Basidiomycota</taxon>
        <taxon>Agaricomycotina</taxon>
        <taxon>Agaricomycetes</taxon>
        <taxon>Polyporales</taxon>
        <taxon>Adustoporiaceae</taxon>
        <taxon>Rhodonia</taxon>
    </lineage>
</organism>
<reference evidence="1" key="1">
    <citation type="submission" date="2020-11" db="EMBL/GenBank/DDBJ databases">
        <authorList>
            <person name="Koelle M."/>
            <person name="Horta M.A.C."/>
            <person name="Nowrousian M."/>
            <person name="Ohm R.A."/>
            <person name="Benz P."/>
            <person name="Pilgard A."/>
        </authorList>
    </citation>
    <scope>NUCLEOTIDE SEQUENCE</scope>
    <source>
        <strain evidence="1">FPRL280</strain>
    </source>
</reference>
<proteinExistence type="predicted"/>
<comment type="caution">
    <text evidence="1">The sequence shown here is derived from an EMBL/GenBank/DDBJ whole genome shotgun (WGS) entry which is preliminary data.</text>
</comment>
<evidence type="ECO:0000313" key="1">
    <source>
        <dbReference type="EMBL" id="KAF9803773.1"/>
    </source>
</evidence>
<dbReference type="AlphaFoldDB" id="A0A8H7TY39"/>
<reference evidence="1" key="2">
    <citation type="journal article" name="Front. Microbiol.">
        <title>Degradative Capacity of Two Strains of Rhodonia placenta: From Phenotype to Genotype.</title>
        <authorList>
            <person name="Kolle M."/>
            <person name="Horta M.A.C."/>
            <person name="Nowrousian M."/>
            <person name="Ohm R.A."/>
            <person name="Benz J.P."/>
            <person name="Pilgard A."/>
        </authorList>
    </citation>
    <scope>NUCLEOTIDE SEQUENCE</scope>
    <source>
        <strain evidence="1">FPRL280</strain>
    </source>
</reference>
<dbReference type="Proteomes" id="UP000639403">
    <property type="component" value="Unassembled WGS sequence"/>
</dbReference>